<dbReference type="Proteomes" id="UP001652625">
    <property type="component" value="Chromosome 13"/>
</dbReference>
<dbReference type="PROSITE" id="PS50041">
    <property type="entry name" value="C_TYPE_LECTIN_2"/>
    <property type="match status" value="1"/>
</dbReference>
<dbReference type="InterPro" id="IPR016186">
    <property type="entry name" value="C-type_lectin-like/link_sf"/>
</dbReference>
<feature type="domain" description="C-type lectin" evidence="1">
    <location>
        <begin position="34"/>
        <end position="150"/>
    </location>
</feature>
<gene>
    <name evidence="3" type="primary">LOC136089898</name>
</gene>
<dbReference type="InterPro" id="IPR001304">
    <property type="entry name" value="C-type_lectin-like"/>
</dbReference>
<dbReference type="Pfam" id="PF00059">
    <property type="entry name" value="Lectin_C"/>
    <property type="match status" value="1"/>
</dbReference>
<accession>A0ABM4DCE5</accession>
<dbReference type="Gene3D" id="3.10.100.10">
    <property type="entry name" value="Mannose-Binding Protein A, subunit A"/>
    <property type="match status" value="1"/>
</dbReference>
<dbReference type="InterPro" id="IPR050111">
    <property type="entry name" value="C-type_lectin/snaclec_domain"/>
</dbReference>
<evidence type="ECO:0000313" key="3">
    <source>
        <dbReference type="RefSeq" id="XP_065672067.1"/>
    </source>
</evidence>
<dbReference type="InterPro" id="IPR016187">
    <property type="entry name" value="CTDL_fold"/>
</dbReference>
<evidence type="ECO:0000313" key="2">
    <source>
        <dbReference type="Proteomes" id="UP001652625"/>
    </source>
</evidence>
<proteinExistence type="predicted"/>
<dbReference type="SMART" id="SM00034">
    <property type="entry name" value="CLECT"/>
    <property type="match status" value="1"/>
</dbReference>
<organism evidence="2 3">
    <name type="scientific">Hydra vulgaris</name>
    <name type="common">Hydra</name>
    <name type="synonym">Hydra attenuata</name>
    <dbReference type="NCBI Taxonomy" id="6087"/>
    <lineage>
        <taxon>Eukaryota</taxon>
        <taxon>Metazoa</taxon>
        <taxon>Cnidaria</taxon>
        <taxon>Hydrozoa</taxon>
        <taxon>Hydroidolina</taxon>
        <taxon>Anthoathecata</taxon>
        <taxon>Aplanulata</taxon>
        <taxon>Hydridae</taxon>
        <taxon>Hydra</taxon>
    </lineage>
</organism>
<dbReference type="PRINTS" id="PR01504">
    <property type="entry name" value="PNCREATITSAP"/>
</dbReference>
<dbReference type="SUPFAM" id="SSF56436">
    <property type="entry name" value="C-type lectin-like"/>
    <property type="match status" value="1"/>
</dbReference>
<sequence length="201" mass="22758">MSKNELVSILSMAVIEVEVTLVVNPKCPSGWSKNAGYCYLYQSSVKTYQDSLFSCQSYEGTLLSVEDQVENTFISNYIISNNLKSTSIWIGLHDNEDLRKFEWSDGTPLSYTNWKIKEPNNLDGNEHCVEISYGGFNDIDCGRSFSFFCELKTMKFNCPDGWSQNAKSQLEKQTGKGRPKKKSCILTSSSVTFQIKKEKAK</sequence>
<name>A0ABM4DCE5_HYDVU</name>
<protein>
    <submittedName>
        <fullName evidence="3">Lithostathine-1-beta-like</fullName>
    </submittedName>
</protein>
<keyword evidence="2" id="KW-1185">Reference proteome</keyword>
<evidence type="ECO:0000259" key="1">
    <source>
        <dbReference type="PROSITE" id="PS50041"/>
    </source>
</evidence>
<dbReference type="RefSeq" id="XP_065672067.1">
    <property type="nucleotide sequence ID" value="XM_065815995.1"/>
</dbReference>
<reference evidence="3" key="1">
    <citation type="submission" date="2025-08" db="UniProtKB">
        <authorList>
            <consortium name="RefSeq"/>
        </authorList>
    </citation>
    <scope>IDENTIFICATION</scope>
</reference>
<dbReference type="PANTHER" id="PTHR22803">
    <property type="entry name" value="MANNOSE, PHOSPHOLIPASE, LECTIN RECEPTOR RELATED"/>
    <property type="match status" value="1"/>
</dbReference>
<dbReference type="GeneID" id="136089898"/>